<dbReference type="Proteomes" id="UP000006352">
    <property type="component" value="Unassembled WGS sequence"/>
</dbReference>
<accession>J4I8Z6</accession>
<evidence type="ECO:0000313" key="2">
    <source>
        <dbReference type="EMBL" id="CCM00276.1"/>
    </source>
</evidence>
<sequence>MFLFRNLFVTIAATSALVANLVPCAFAAPWYPMHFVMEEDPANPQTTTVSCFMDAPNAISTAIDSSIASAAVPTETSEATTEAMSFVAPTPIPVSESSLEPEPTATTNTAGTEEAAVQQTSSALPVNVLGGQSLLIGSAATILYFIL</sequence>
<proteinExistence type="predicted"/>
<dbReference type="OrthoDB" id="2801051at2759"/>
<evidence type="ECO:0000256" key="1">
    <source>
        <dbReference type="SAM" id="SignalP"/>
    </source>
</evidence>
<dbReference type="AlphaFoldDB" id="J4I8Z6"/>
<protein>
    <submittedName>
        <fullName evidence="2">Uncharacterized protein</fullName>
    </submittedName>
</protein>
<reference evidence="2 3" key="1">
    <citation type="journal article" date="2012" name="Appl. Environ. Microbiol.">
        <title>Short-read sequencing for genomic analysis of the brown rot fungus Fibroporia radiculosa.</title>
        <authorList>
            <person name="Tang J.D."/>
            <person name="Perkins A.D."/>
            <person name="Sonstegard T.S."/>
            <person name="Schroeder S.G."/>
            <person name="Burgess S.C."/>
            <person name="Diehl S.V."/>
        </authorList>
    </citation>
    <scope>NUCLEOTIDE SEQUENCE [LARGE SCALE GENOMIC DNA]</scope>
    <source>
        <strain evidence="2 3">TFFH 294</strain>
    </source>
</reference>
<keyword evidence="1" id="KW-0732">Signal</keyword>
<dbReference type="GeneID" id="24095187"/>
<dbReference type="RefSeq" id="XP_012179559.1">
    <property type="nucleotide sequence ID" value="XM_012324169.1"/>
</dbReference>
<feature type="chain" id="PRO_5003779342" evidence="1">
    <location>
        <begin position="28"/>
        <end position="147"/>
    </location>
</feature>
<dbReference type="EMBL" id="HE796976">
    <property type="protein sequence ID" value="CCM00276.1"/>
    <property type="molecule type" value="Genomic_DNA"/>
</dbReference>
<dbReference type="HOGENOM" id="CLU_1768080_0_0_1"/>
<organism evidence="2 3">
    <name type="scientific">Fibroporia radiculosa</name>
    <dbReference type="NCBI Taxonomy" id="599839"/>
    <lineage>
        <taxon>Eukaryota</taxon>
        <taxon>Fungi</taxon>
        <taxon>Dikarya</taxon>
        <taxon>Basidiomycota</taxon>
        <taxon>Agaricomycotina</taxon>
        <taxon>Agaricomycetes</taxon>
        <taxon>Polyporales</taxon>
        <taxon>Fibroporiaceae</taxon>
        <taxon>Fibroporia</taxon>
    </lineage>
</organism>
<evidence type="ECO:0000313" key="3">
    <source>
        <dbReference type="Proteomes" id="UP000006352"/>
    </source>
</evidence>
<gene>
    <name evidence="2" type="ORF">FIBRA_02306</name>
</gene>
<dbReference type="InParanoid" id="J4I8Z6"/>
<name>J4I8Z6_9APHY</name>
<feature type="signal peptide" evidence="1">
    <location>
        <begin position="1"/>
        <end position="27"/>
    </location>
</feature>
<keyword evidence="3" id="KW-1185">Reference proteome</keyword>